<dbReference type="EMBL" id="JAADYS010000093">
    <property type="protein sequence ID" value="KAF4472313.1"/>
    <property type="molecule type" value="Genomic_DNA"/>
</dbReference>
<proteinExistence type="predicted"/>
<protein>
    <submittedName>
        <fullName evidence="1">Uncharacterized protein</fullName>
    </submittedName>
</protein>
<dbReference type="Proteomes" id="UP000554235">
    <property type="component" value="Unassembled WGS sequence"/>
</dbReference>
<sequence>MEEMQSTSIAAAPYSGWPKALTTPVASPHGPWALGHIYIPIHREREAHRHVCALVGGPGASAARAGMAQCVSHSFCPMNGFGFCFDVWSQWDEERIIDLGAGLARGQFRTAGIDSTHKPKQ</sequence>
<comment type="caution">
    <text evidence="1">The sequence shown here is derived from an EMBL/GenBank/DDBJ whole genome shotgun (WGS) entry which is preliminary data.</text>
</comment>
<evidence type="ECO:0000313" key="1">
    <source>
        <dbReference type="EMBL" id="KAF4472313.1"/>
    </source>
</evidence>
<gene>
    <name evidence="1" type="ORF">FALBO_785</name>
</gene>
<organism evidence="1 2">
    <name type="scientific">Fusarium albosuccineum</name>
    <dbReference type="NCBI Taxonomy" id="1237068"/>
    <lineage>
        <taxon>Eukaryota</taxon>
        <taxon>Fungi</taxon>
        <taxon>Dikarya</taxon>
        <taxon>Ascomycota</taxon>
        <taxon>Pezizomycotina</taxon>
        <taxon>Sordariomycetes</taxon>
        <taxon>Hypocreomycetidae</taxon>
        <taxon>Hypocreales</taxon>
        <taxon>Nectriaceae</taxon>
        <taxon>Fusarium</taxon>
        <taxon>Fusarium decemcellulare species complex</taxon>
    </lineage>
</organism>
<name>A0A8H4PE68_9HYPO</name>
<accession>A0A8H4PE68</accession>
<reference evidence="1 2" key="1">
    <citation type="submission" date="2020-01" db="EMBL/GenBank/DDBJ databases">
        <title>Identification and distribution of gene clusters putatively required for synthesis of sphingolipid metabolism inhibitors in phylogenetically diverse species of the filamentous fungus Fusarium.</title>
        <authorList>
            <person name="Kim H.-S."/>
            <person name="Busman M."/>
            <person name="Brown D.W."/>
            <person name="Divon H."/>
            <person name="Uhlig S."/>
            <person name="Proctor R.H."/>
        </authorList>
    </citation>
    <scope>NUCLEOTIDE SEQUENCE [LARGE SCALE GENOMIC DNA]</scope>
    <source>
        <strain evidence="1 2">NRRL 20459</strain>
    </source>
</reference>
<evidence type="ECO:0000313" key="2">
    <source>
        <dbReference type="Proteomes" id="UP000554235"/>
    </source>
</evidence>
<keyword evidence="2" id="KW-1185">Reference proteome</keyword>
<dbReference type="AlphaFoldDB" id="A0A8H4PE68"/>